<dbReference type="AlphaFoldDB" id="A0A6I6LMG6"/>
<evidence type="ECO:0000313" key="2">
    <source>
        <dbReference type="EMBL" id="QGZ31688.1"/>
    </source>
</evidence>
<dbReference type="Gene3D" id="2.60.120.10">
    <property type="entry name" value="Jelly Rolls"/>
    <property type="match status" value="1"/>
</dbReference>
<dbReference type="EMBL" id="CP046902">
    <property type="protein sequence ID" value="QGZ31688.1"/>
    <property type="molecule type" value="Genomic_DNA"/>
</dbReference>
<dbReference type="InterPro" id="IPR014710">
    <property type="entry name" value="RmlC-like_jellyroll"/>
</dbReference>
<reference evidence="2 3" key="1">
    <citation type="submission" date="2019-12" db="EMBL/GenBank/DDBJ databases">
        <title>Complete genome sequence of Pseudomonas stutzeri.</title>
        <authorList>
            <person name="Lim S.R."/>
            <person name="Kim J.H."/>
        </authorList>
    </citation>
    <scope>NUCLEOTIDE SEQUENCE [LARGE SCALE GENOMIC DNA]</scope>
    <source>
        <strain evidence="2 3">PM101005</strain>
    </source>
</reference>
<evidence type="ECO:0000313" key="3">
    <source>
        <dbReference type="Proteomes" id="UP000438983"/>
    </source>
</evidence>
<dbReference type="RefSeq" id="WP_158189136.1">
    <property type="nucleotide sequence ID" value="NZ_CP046902.1"/>
</dbReference>
<accession>A0A6I6LMG6</accession>
<organism evidence="2 3">
    <name type="scientific">Stutzerimonas stutzeri</name>
    <name type="common">Pseudomonas stutzeri</name>
    <dbReference type="NCBI Taxonomy" id="316"/>
    <lineage>
        <taxon>Bacteria</taxon>
        <taxon>Pseudomonadati</taxon>
        <taxon>Pseudomonadota</taxon>
        <taxon>Gammaproteobacteria</taxon>
        <taxon>Pseudomonadales</taxon>
        <taxon>Pseudomonadaceae</taxon>
        <taxon>Stutzerimonas</taxon>
    </lineage>
</organism>
<proteinExistence type="predicted"/>
<dbReference type="PANTHER" id="PTHR36114:SF1">
    <property type="entry name" value="16.7 KDA PROTEIN IN WHIE LOCUS"/>
    <property type="match status" value="1"/>
</dbReference>
<dbReference type="CDD" id="cd02226">
    <property type="entry name" value="cupin_YdbB-like"/>
    <property type="match status" value="1"/>
</dbReference>
<sequence length="125" mass="13949">MILSGNSTNIQSALAKISEYWSPQVIGQVNDQYIKVAKLKGELMWHSHADEDEMFLVVYGTLKIQLEDRDVILQPGEFCVIPKQTRHNPVAEEECGIVLIETVSTLHTGDEISARSVPIEKQLGS</sequence>
<feature type="domain" description="Cupin type-2" evidence="1">
    <location>
        <begin position="44"/>
        <end position="93"/>
    </location>
</feature>
<dbReference type="SUPFAM" id="SSF51182">
    <property type="entry name" value="RmlC-like cupins"/>
    <property type="match status" value="1"/>
</dbReference>
<gene>
    <name evidence="2" type="ORF">GQA94_17095</name>
</gene>
<dbReference type="OrthoDB" id="9794183at2"/>
<dbReference type="InterPro" id="IPR013096">
    <property type="entry name" value="Cupin_2"/>
</dbReference>
<evidence type="ECO:0000259" key="1">
    <source>
        <dbReference type="Pfam" id="PF07883"/>
    </source>
</evidence>
<dbReference type="Pfam" id="PF07883">
    <property type="entry name" value="Cupin_2"/>
    <property type="match status" value="1"/>
</dbReference>
<protein>
    <submittedName>
        <fullName evidence="2">Cupin domain-containing protein</fullName>
    </submittedName>
</protein>
<dbReference type="Proteomes" id="UP000438983">
    <property type="component" value="Chromosome"/>
</dbReference>
<dbReference type="PANTHER" id="PTHR36114">
    <property type="entry name" value="16.7 KDA PROTEIN IN WHIE LOCUS"/>
    <property type="match status" value="1"/>
</dbReference>
<dbReference type="InterPro" id="IPR011051">
    <property type="entry name" value="RmlC_Cupin_sf"/>
</dbReference>
<name>A0A6I6LMG6_STUST</name>
<dbReference type="InterPro" id="IPR052044">
    <property type="entry name" value="PKS_Associated_Protein"/>
</dbReference>